<name>A0ABY8IN00_9HYPH</name>
<proteinExistence type="predicted"/>
<keyword evidence="1" id="KW-0614">Plasmid</keyword>
<reference evidence="1 2" key="1">
    <citation type="journal article" date="2019" name="Phytopathology">
        <title>A Novel Group of Rhizobium tumorigenes-Like Agrobacteria Associated with Crown Gall Disease of Rhododendron and Blueberry.</title>
        <authorList>
            <person name="Kuzmanovic N."/>
            <person name="Behrens P."/>
            <person name="Idczak E."/>
            <person name="Wagner S."/>
            <person name="Gotz M."/>
            <person name="Sproer C."/>
            <person name="Bunk B."/>
            <person name="Overmann J."/>
            <person name="Smalla K."/>
        </authorList>
    </citation>
    <scope>NUCLEOTIDE SEQUENCE [LARGE SCALE GENOMIC DNA]</scope>
    <source>
        <strain evidence="2">rho-6.2</strain>
    </source>
</reference>
<organism evidence="1 2">
    <name type="scientific">Rhizobium rhododendri</name>
    <dbReference type="NCBI Taxonomy" id="2506430"/>
    <lineage>
        <taxon>Bacteria</taxon>
        <taxon>Pseudomonadati</taxon>
        <taxon>Pseudomonadota</taxon>
        <taxon>Alphaproteobacteria</taxon>
        <taxon>Hyphomicrobiales</taxon>
        <taxon>Rhizobiaceae</taxon>
        <taxon>Rhizobium/Agrobacterium group</taxon>
        <taxon>Rhizobium</taxon>
    </lineage>
</organism>
<accession>A0ABY8IN00</accession>
<gene>
    <name evidence="1" type="ORF">PR018_22795</name>
</gene>
<geneLocation type="plasmid" evidence="1 2">
    <name>unnamed1</name>
</geneLocation>
<dbReference type="Proteomes" id="UP000318939">
    <property type="component" value="Plasmid unnamed1"/>
</dbReference>
<reference evidence="1 2" key="2">
    <citation type="journal article" date="2023" name="MicrobiologyOpen">
        <title>Genomics of the tumorigenes clade of the family Rhizobiaceae and description of Rhizobium rhododendri sp. nov.</title>
        <authorList>
            <person name="Kuzmanovic N."/>
            <person name="diCenzo G.C."/>
            <person name="Bunk B."/>
            <person name="Sproeer C."/>
            <person name="Fruehling A."/>
            <person name="Neumann-Schaal M."/>
            <person name="Overmann J."/>
            <person name="Smalla K."/>
        </authorList>
    </citation>
    <scope>NUCLEOTIDE SEQUENCE [LARGE SCALE GENOMIC DNA]</scope>
    <source>
        <strain evidence="2">rho-6.2</strain>
        <plasmid evidence="1 2">unnamed1</plasmid>
    </source>
</reference>
<dbReference type="RefSeq" id="WP_244615401.1">
    <property type="nucleotide sequence ID" value="NZ_CP117268.1"/>
</dbReference>
<dbReference type="EMBL" id="CP117268">
    <property type="protein sequence ID" value="WFS25107.1"/>
    <property type="molecule type" value="Genomic_DNA"/>
</dbReference>
<keyword evidence="2" id="KW-1185">Reference proteome</keyword>
<evidence type="ECO:0000313" key="2">
    <source>
        <dbReference type="Proteomes" id="UP000318939"/>
    </source>
</evidence>
<evidence type="ECO:0000313" key="1">
    <source>
        <dbReference type="EMBL" id="WFS25107.1"/>
    </source>
</evidence>
<evidence type="ECO:0008006" key="3">
    <source>
        <dbReference type="Google" id="ProtNLM"/>
    </source>
</evidence>
<sequence length="255" mass="28615">MSRFSDAVDGDLPDPAMGKDVILAACDGNYFNLFAVDLIGSMEKLGVRQALHIHLLEPPKSVIAAAEKLRASLKWVRLTVTIDRCELAAGLQHRQVYYTAARFLVAPLILDRGIERLLVIDVDAVMNKSPWDMFTSSSRLCDGGFIFRPQKKRPWYRVLASAVFYSADAGSRRLASAIARSLTSTLLLKPSYHIDQLIPYYACSFAPDYNEAFKVFDMPPEVMGYNYEAEASFWTVKGKSDIEKFISEKKVLLDT</sequence>
<protein>
    <recommendedName>
        <fullName evidence="3">Glycosyltransferase family 8 protein</fullName>
    </recommendedName>
</protein>